<protein>
    <recommendedName>
        <fullName evidence="6">MYND-type domain-containing protein</fullName>
    </recommendedName>
</protein>
<dbReference type="InterPro" id="IPR002893">
    <property type="entry name" value="Znf_MYND"/>
</dbReference>
<evidence type="ECO:0000259" key="6">
    <source>
        <dbReference type="PROSITE" id="PS50865"/>
    </source>
</evidence>
<feature type="region of interest" description="Disordered" evidence="5">
    <location>
        <begin position="994"/>
        <end position="1021"/>
    </location>
</feature>
<keyword evidence="2 4" id="KW-0863">Zinc-finger</keyword>
<evidence type="ECO:0000256" key="5">
    <source>
        <dbReference type="SAM" id="MobiDB-lite"/>
    </source>
</evidence>
<evidence type="ECO:0000313" key="8">
    <source>
        <dbReference type="Proteomes" id="UP000747399"/>
    </source>
</evidence>
<dbReference type="AlphaFoldDB" id="A0A8J4F4T3"/>
<dbReference type="Proteomes" id="UP000747399">
    <property type="component" value="Unassembled WGS sequence"/>
</dbReference>
<feature type="compositionally biased region" description="Basic and acidic residues" evidence="5">
    <location>
        <begin position="749"/>
        <end position="786"/>
    </location>
</feature>
<organism evidence="7 8">
    <name type="scientific">Volvox africanus</name>
    <dbReference type="NCBI Taxonomy" id="51714"/>
    <lineage>
        <taxon>Eukaryota</taxon>
        <taxon>Viridiplantae</taxon>
        <taxon>Chlorophyta</taxon>
        <taxon>core chlorophytes</taxon>
        <taxon>Chlorophyceae</taxon>
        <taxon>CS clade</taxon>
        <taxon>Chlamydomonadales</taxon>
        <taxon>Volvocaceae</taxon>
        <taxon>Volvox</taxon>
    </lineage>
</organism>
<feature type="compositionally biased region" description="Polar residues" evidence="5">
    <location>
        <begin position="789"/>
        <end position="798"/>
    </location>
</feature>
<keyword evidence="8" id="KW-1185">Reference proteome</keyword>
<proteinExistence type="predicted"/>
<dbReference type="EMBL" id="BNCO01000043">
    <property type="protein sequence ID" value="GIL61125.1"/>
    <property type="molecule type" value="Genomic_DNA"/>
</dbReference>
<reference evidence="7" key="1">
    <citation type="journal article" date="2021" name="Proc. Natl. Acad. Sci. U.S.A.">
        <title>Three genomes in the algal genus Volvox reveal the fate of a haploid sex-determining region after a transition to homothallism.</title>
        <authorList>
            <person name="Yamamoto K."/>
            <person name="Hamaji T."/>
            <person name="Kawai-Toyooka H."/>
            <person name="Matsuzaki R."/>
            <person name="Takahashi F."/>
            <person name="Nishimura Y."/>
            <person name="Kawachi M."/>
            <person name="Noguchi H."/>
            <person name="Minakuchi Y."/>
            <person name="Umen J.G."/>
            <person name="Toyoda A."/>
            <person name="Nozaki H."/>
        </authorList>
    </citation>
    <scope>NUCLEOTIDE SEQUENCE</scope>
    <source>
        <strain evidence="7">NIES-3780</strain>
    </source>
</reference>
<accession>A0A8J4F4T3</accession>
<sequence length="1021" mass="112150">MDGSQFRCITRREYRAKKCACPDCGYFVYVCPFGINYQLGSLTPGVHFACDPPVTKHQEAKEAFVKDYELVTGCYQQEYFNSVSSNNAGISIAKDAMLLWTRYATWFASSKICRATQRAVAAWAHVYQKPSDAVSTAKAALAMSPGCPEALFLLALLEAKSYEEALELCNKACDNYNQLLSESGWVKCRAAFPYVALAPPLHSFARCMVGAIHALCRLRRGAEAYDKMQVLLRLIPRVHDAPLEDIWGIAPEVVYRAKGPAACLEWLSTFMCDEVLHQGGAGVWWLATWALAWVATHPDEDFKWSSLVPYEDETVIMGKDGGNGSSSSGAPERKCSYKQYLARVRLKSPRGVKEKLQNGMALATCCCWMPHLVDMLLGDIPIPSGPLPPLSMSPGAMAPQVAYARYCEDLWRDTPGVLDYVRRYRNTYEVFCITTDTRTDRKANMDEFRRYMAPFSELAPKPAAPVTAASASSAGFGSRSRSGSRSLSHTGIFPDAIMYQEYGGWHGFVEIACASTSFNATRQDATMEAAELEILQTLLAAGCPIDAGRVMGPRGVPGPYISPFFTAMHLGYGPEAVRHLVRAGADPLAMDLCDEVPLLSAAERGMWRELQAVFKARRKLGSMVPPPYIGCYFMTRLHSRGVTAYPPVTVFQLLLQAAVASSYLPGGAGRGRGPGDCNEDEQKEAALVIPPSPWCSYFKVIEVLVAYGMTSVPEPLMSALDKIPDRLAPEPQRSVKAVLQHLRTLLKEKAEERGVEQEGEQSKAQRQEQQRKGSLQEHGQKGEVADQKVQPQQQIASPVSLSSTHAVCCVQGERQGQQQQNEKREAGSQNKPQEKKKQQQTQKEQQRRNSEQRNEATNSDLNEVSEHAKPKLPPTQHQQQQRTTQILACSGASSAGPTSQGQGRDNSAGTDHSALSAVGDEVIAAGLVSAVTPSNDCRHCWACGKENDRAAGVKMRKCSMCCTARYCGGQCQKVHWPLHRQECKVLAAAAVKEKKKSVQQEEAEKEKKTSEVKGRAAGRGS</sequence>
<evidence type="ECO:0000256" key="4">
    <source>
        <dbReference type="PROSITE-ProRule" id="PRU00134"/>
    </source>
</evidence>
<feature type="compositionally biased region" description="Low complexity" evidence="5">
    <location>
        <begin position="875"/>
        <end position="885"/>
    </location>
</feature>
<dbReference type="Pfam" id="PF01753">
    <property type="entry name" value="zf-MYND"/>
    <property type="match status" value="1"/>
</dbReference>
<dbReference type="PROSITE" id="PS50865">
    <property type="entry name" value="ZF_MYND_2"/>
    <property type="match status" value="1"/>
</dbReference>
<feature type="region of interest" description="Disordered" evidence="5">
    <location>
        <begin position="813"/>
        <end position="912"/>
    </location>
</feature>
<feature type="compositionally biased region" description="Polar residues" evidence="5">
    <location>
        <begin position="891"/>
        <end position="910"/>
    </location>
</feature>
<evidence type="ECO:0000256" key="1">
    <source>
        <dbReference type="ARBA" id="ARBA00022723"/>
    </source>
</evidence>
<dbReference type="Gene3D" id="6.10.140.2220">
    <property type="match status" value="1"/>
</dbReference>
<feature type="compositionally biased region" description="Basic and acidic residues" evidence="5">
    <location>
        <begin position="844"/>
        <end position="854"/>
    </location>
</feature>
<keyword evidence="1" id="KW-0479">Metal-binding</keyword>
<dbReference type="GO" id="GO:0008270">
    <property type="term" value="F:zinc ion binding"/>
    <property type="evidence" value="ECO:0007669"/>
    <property type="project" value="UniProtKB-KW"/>
</dbReference>
<feature type="region of interest" description="Disordered" evidence="5">
    <location>
        <begin position="749"/>
        <end position="798"/>
    </location>
</feature>
<dbReference type="SUPFAM" id="SSF144232">
    <property type="entry name" value="HIT/MYND zinc finger-like"/>
    <property type="match status" value="1"/>
</dbReference>
<evidence type="ECO:0000256" key="3">
    <source>
        <dbReference type="ARBA" id="ARBA00022833"/>
    </source>
</evidence>
<feature type="compositionally biased region" description="Basic and acidic residues" evidence="5">
    <location>
        <begin position="821"/>
        <end position="837"/>
    </location>
</feature>
<feature type="domain" description="MYND-type" evidence="6">
    <location>
        <begin position="940"/>
        <end position="983"/>
    </location>
</feature>
<gene>
    <name evidence="7" type="ORF">Vafri_15526</name>
</gene>
<feature type="compositionally biased region" description="Basic and acidic residues" evidence="5">
    <location>
        <begin position="996"/>
        <end position="1014"/>
    </location>
</feature>
<evidence type="ECO:0000313" key="7">
    <source>
        <dbReference type="EMBL" id="GIL61125.1"/>
    </source>
</evidence>
<keyword evidence="3" id="KW-0862">Zinc</keyword>
<evidence type="ECO:0000256" key="2">
    <source>
        <dbReference type="ARBA" id="ARBA00022771"/>
    </source>
</evidence>
<comment type="caution">
    <text evidence="7">The sequence shown here is derived from an EMBL/GenBank/DDBJ whole genome shotgun (WGS) entry which is preliminary data.</text>
</comment>
<name>A0A8J4F4T3_9CHLO</name>